<feature type="domain" description="Amine oxidase" evidence="12">
    <location>
        <begin position="12"/>
        <end position="458"/>
    </location>
</feature>
<dbReference type="UniPathway" id="UPA00252"/>
<dbReference type="GO" id="GO:0006783">
    <property type="term" value="P:heme biosynthetic process"/>
    <property type="evidence" value="ECO:0007669"/>
    <property type="project" value="UniProtKB-UniRule"/>
</dbReference>
<evidence type="ECO:0000256" key="2">
    <source>
        <dbReference type="ARBA" id="ARBA00001974"/>
    </source>
</evidence>
<evidence type="ECO:0000256" key="3">
    <source>
        <dbReference type="ARBA" id="ARBA00004744"/>
    </source>
</evidence>
<dbReference type="GO" id="GO:0005737">
    <property type="term" value="C:cytoplasm"/>
    <property type="evidence" value="ECO:0007669"/>
    <property type="project" value="UniProtKB-SubCell"/>
</dbReference>
<evidence type="ECO:0000313" key="14">
    <source>
        <dbReference type="Proteomes" id="UP000093482"/>
    </source>
</evidence>
<dbReference type="EMBL" id="MATO01000049">
    <property type="protein sequence ID" value="OCS88938.1"/>
    <property type="molecule type" value="Genomic_DNA"/>
</dbReference>
<keyword evidence="10 11" id="KW-0350">Heme biosynthesis</keyword>
<dbReference type="Gene3D" id="3.50.50.60">
    <property type="entry name" value="FAD/NAD(P)-binding domain"/>
    <property type="match status" value="1"/>
</dbReference>
<organism evidence="13 14">
    <name type="scientific">Caryophanon latum</name>
    <dbReference type="NCBI Taxonomy" id="33977"/>
    <lineage>
        <taxon>Bacteria</taxon>
        <taxon>Bacillati</taxon>
        <taxon>Bacillota</taxon>
        <taxon>Bacilli</taxon>
        <taxon>Bacillales</taxon>
        <taxon>Caryophanaceae</taxon>
        <taxon>Caryophanon</taxon>
    </lineage>
</organism>
<dbReference type="PANTHER" id="PTHR42923:SF3">
    <property type="entry name" value="PROTOPORPHYRINOGEN OXIDASE"/>
    <property type="match status" value="1"/>
</dbReference>
<sequence length="462" mass="51578">MKTIAVVGGGITGLCALYEMERQAKAQNIDAQFILIEKNDYVGGKIHTVTTDEFAMEVGADSIVARHPGVLAMVEELGMAQELVYNETGTSYIHTNGELHGIPLNSTFGIPMSVESLMQSTLLTEAGKERALQDVTTPNTTFTKDDSIGHFLTSCFGDELVTKQIAPVLSGVYSGNLYELSIASTIPYLLDYKKQFGSIIKGFEANREKFEKANDKKFISFKRGLSSFAERVCQSLTKTEVLTNVQLELLEKKGEQYALYLSNCDIRYVDEVVLTTPHDVTRRFFNDDALQPYFDGFRNGSAITLYLGYDVPDAILPADGTGFIVSHNSSLQCNACTWTSRKWKHTSKHEKLLVRLFYKDVHPRYEEFKAMSDAELVRVAMDDIKMSLDVTDEPTICEVTKWIDQMPRYDLAHRKTRDALVDYLAIHYPNVVLAGCSFYGVGVGACMQNGREIATRVISTIS</sequence>
<evidence type="ECO:0000313" key="13">
    <source>
        <dbReference type="EMBL" id="OCS88938.1"/>
    </source>
</evidence>
<dbReference type="AlphaFoldDB" id="A0A1C0YP43"/>
<evidence type="ECO:0000256" key="1">
    <source>
        <dbReference type="ARBA" id="ARBA00001755"/>
    </source>
</evidence>
<evidence type="ECO:0000256" key="7">
    <source>
        <dbReference type="ARBA" id="ARBA00022630"/>
    </source>
</evidence>
<dbReference type="Pfam" id="PF01593">
    <property type="entry name" value="Amino_oxidase"/>
    <property type="match status" value="1"/>
</dbReference>
<dbReference type="SUPFAM" id="SSF54373">
    <property type="entry name" value="FAD-linked reductases, C-terminal domain"/>
    <property type="match status" value="1"/>
</dbReference>
<dbReference type="NCBIfam" id="TIGR00562">
    <property type="entry name" value="proto_IX_ox"/>
    <property type="match status" value="1"/>
</dbReference>
<comment type="pathway">
    <text evidence="3 11">Porphyrin-containing compound metabolism; protoheme biosynthesis.</text>
</comment>
<evidence type="ECO:0000256" key="9">
    <source>
        <dbReference type="ARBA" id="ARBA00023002"/>
    </source>
</evidence>
<accession>A0A1C0YP43</accession>
<dbReference type="OrthoDB" id="9805195at2"/>
<dbReference type="GO" id="GO:0004729">
    <property type="term" value="F:oxygen-dependent protoporphyrinogen oxidase activity"/>
    <property type="evidence" value="ECO:0007669"/>
    <property type="project" value="UniProtKB-UniRule"/>
</dbReference>
<dbReference type="PANTHER" id="PTHR42923">
    <property type="entry name" value="PROTOPORPHYRINOGEN OXIDASE"/>
    <property type="match status" value="1"/>
</dbReference>
<keyword evidence="11" id="KW-0963">Cytoplasm</keyword>
<evidence type="ECO:0000256" key="8">
    <source>
        <dbReference type="ARBA" id="ARBA00022827"/>
    </source>
</evidence>
<dbReference type="Proteomes" id="UP000093482">
    <property type="component" value="Unassembled WGS sequence"/>
</dbReference>
<comment type="catalytic activity">
    <reaction evidence="1">
        <text>coproporphyrinogen III + 3 O2 = coproporphyrin III + 3 H2O2</text>
        <dbReference type="Rhea" id="RHEA:43436"/>
        <dbReference type="ChEBI" id="CHEBI:15379"/>
        <dbReference type="ChEBI" id="CHEBI:16240"/>
        <dbReference type="ChEBI" id="CHEBI:57309"/>
        <dbReference type="ChEBI" id="CHEBI:131725"/>
        <dbReference type="EC" id="1.3.3.15"/>
    </reaction>
    <physiologicalReaction direction="left-to-right" evidence="1">
        <dbReference type="Rhea" id="RHEA:43437"/>
    </physiologicalReaction>
</comment>
<dbReference type="RefSeq" id="WP_066465513.1">
    <property type="nucleotide sequence ID" value="NZ_MATO01000049.1"/>
</dbReference>
<dbReference type="SUPFAM" id="SSF51905">
    <property type="entry name" value="FAD/NAD(P)-binding domain"/>
    <property type="match status" value="1"/>
</dbReference>
<gene>
    <name evidence="13" type="ORF">A6K76_13375</name>
</gene>
<comment type="function">
    <text evidence="11">Involved in coproporphyrin-dependent heme b biosynthesis. Catalyzes the oxidation of coproporphyrinogen III to coproporphyrin III.</text>
</comment>
<keyword evidence="9 11" id="KW-0560">Oxidoreductase</keyword>
<comment type="caution">
    <text evidence="13">The sequence shown here is derived from an EMBL/GenBank/DDBJ whole genome shotgun (WGS) entry which is preliminary data.</text>
</comment>
<dbReference type="InterPro" id="IPR036188">
    <property type="entry name" value="FAD/NAD-bd_sf"/>
</dbReference>
<comment type="similarity">
    <text evidence="4 11">Belongs to the protoporphyrinogen/coproporphyrinogen oxidase family. Coproporphyrinogen III oxidase subfamily.</text>
</comment>
<evidence type="ECO:0000259" key="12">
    <source>
        <dbReference type="Pfam" id="PF01593"/>
    </source>
</evidence>
<keyword evidence="8 11" id="KW-0274">FAD</keyword>
<reference evidence="13 14" key="1">
    <citation type="submission" date="2016-07" db="EMBL/GenBank/DDBJ databases">
        <title>Caryophanon latum genome sequencing.</title>
        <authorList>
            <person name="Verma A."/>
            <person name="Pal Y."/>
            <person name="Krishnamurthi S."/>
        </authorList>
    </citation>
    <scope>NUCLEOTIDE SEQUENCE [LARGE SCALE GENOMIC DNA]</scope>
    <source>
        <strain evidence="13 14">DSM 14151</strain>
    </source>
</reference>
<dbReference type="EC" id="1.3.3.15" evidence="5 11"/>
<evidence type="ECO:0000256" key="5">
    <source>
        <dbReference type="ARBA" id="ARBA00012402"/>
    </source>
</evidence>
<evidence type="ECO:0000256" key="6">
    <source>
        <dbReference type="ARBA" id="ARBA00019046"/>
    </source>
</evidence>
<proteinExistence type="inferred from homology"/>
<protein>
    <recommendedName>
        <fullName evidence="6 11">Coproporphyrinogen III oxidase</fullName>
        <ecNumber evidence="5 11">1.3.3.15</ecNumber>
    </recommendedName>
</protein>
<evidence type="ECO:0000256" key="4">
    <source>
        <dbReference type="ARBA" id="ARBA00008310"/>
    </source>
</evidence>
<dbReference type="InterPro" id="IPR004572">
    <property type="entry name" value="Protoporphyrinogen_oxidase"/>
</dbReference>
<comment type="cofactor">
    <cofactor evidence="2 11">
        <name>FAD</name>
        <dbReference type="ChEBI" id="CHEBI:57692"/>
    </cofactor>
</comment>
<evidence type="ECO:0000256" key="11">
    <source>
        <dbReference type="RuleBase" id="RU364052"/>
    </source>
</evidence>
<dbReference type="InterPro" id="IPR002937">
    <property type="entry name" value="Amino_oxidase"/>
</dbReference>
<comment type="subcellular location">
    <subcellularLocation>
        <location evidence="11">Cytoplasm</location>
    </subcellularLocation>
</comment>
<dbReference type="Gene3D" id="3.90.660.20">
    <property type="entry name" value="Protoporphyrinogen oxidase, mitochondrial, domain 2"/>
    <property type="match status" value="1"/>
</dbReference>
<keyword evidence="7 11" id="KW-0285">Flavoprotein</keyword>
<keyword evidence="14" id="KW-1185">Reference proteome</keyword>
<evidence type="ECO:0000256" key="10">
    <source>
        <dbReference type="ARBA" id="ARBA00023133"/>
    </source>
</evidence>
<dbReference type="Gene3D" id="1.10.3110.10">
    <property type="entry name" value="protoporphyrinogen ix oxidase, domain 3"/>
    <property type="match status" value="1"/>
</dbReference>
<dbReference type="InterPro" id="IPR050464">
    <property type="entry name" value="Zeta_carotene_desat/Oxidored"/>
</dbReference>
<name>A0A1C0YP43_9BACL</name>